<dbReference type="AlphaFoldDB" id="A0A4Y2QAL8"/>
<name>A0A4Y2QAL8_ARAVE</name>
<evidence type="ECO:0000313" key="1">
    <source>
        <dbReference type="EMBL" id="GBN59940.1"/>
    </source>
</evidence>
<dbReference type="EMBL" id="BGPR01013278">
    <property type="protein sequence ID" value="GBN59940.1"/>
    <property type="molecule type" value="Genomic_DNA"/>
</dbReference>
<accession>A0A4Y2QAL8</accession>
<dbReference type="Proteomes" id="UP000499080">
    <property type="component" value="Unassembled WGS sequence"/>
</dbReference>
<evidence type="ECO:0000313" key="2">
    <source>
        <dbReference type="Proteomes" id="UP000499080"/>
    </source>
</evidence>
<reference evidence="1 2" key="1">
    <citation type="journal article" date="2019" name="Sci. Rep.">
        <title>Orb-weaving spider Araneus ventricosus genome elucidates the spidroin gene catalogue.</title>
        <authorList>
            <person name="Kono N."/>
            <person name="Nakamura H."/>
            <person name="Ohtoshi R."/>
            <person name="Moran D.A.P."/>
            <person name="Shinohara A."/>
            <person name="Yoshida Y."/>
            <person name="Fujiwara M."/>
            <person name="Mori M."/>
            <person name="Tomita M."/>
            <person name="Arakawa K."/>
        </authorList>
    </citation>
    <scope>NUCLEOTIDE SEQUENCE [LARGE SCALE GENOMIC DNA]</scope>
</reference>
<gene>
    <name evidence="1" type="ORF">AVEN_35941_1</name>
</gene>
<proteinExistence type="predicted"/>
<comment type="caution">
    <text evidence="1">The sequence shown here is derived from an EMBL/GenBank/DDBJ whole genome shotgun (WGS) entry which is preliminary data.</text>
</comment>
<keyword evidence="2" id="KW-1185">Reference proteome</keyword>
<organism evidence="1 2">
    <name type="scientific">Araneus ventricosus</name>
    <name type="common">Orbweaver spider</name>
    <name type="synonym">Epeira ventricosa</name>
    <dbReference type="NCBI Taxonomy" id="182803"/>
    <lineage>
        <taxon>Eukaryota</taxon>
        <taxon>Metazoa</taxon>
        <taxon>Ecdysozoa</taxon>
        <taxon>Arthropoda</taxon>
        <taxon>Chelicerata</taxon>
        <taxon>Arachnida</taxon>
        <taxon>Araneae</taxon>
        <taxon>Araneomorphae</taxon>
        <taxon>Entelegynae</taxon>
        <taxon>Araneoidea</taxon>
        <taxon>Araneidae</taxon>
        <taxon>Araneus</taxon>
    </lineage>
</organism>
<protein>
    <submittedName>
        <fullName evidence="1">Uncharacterized protein</fullName>
    </submittedName>
</protein>
<sequence length="113" mass="12627">MNIFFERSLAFYQEKANNRSTRCVSVEATQSKAKTHKQLIRLPLCVGMRGKKKLKRASLSRSVGSVPAELLDIAAHSPSKLKLETVAFSLRIFCAVNGFRRGRVICSSDLRLS</sequence>